<feature type="region of interest" description="Disordered" evidence="4">
    <location>
        <begin position="596"/>
        <end position="619"/>
    </location>
</feature>
<keyword evidence="2" id="KW-0722">Serine protease inhibitor</keyword>
<keyword evidence="3" id="KW-1015">Disulfide bond</keyword>
<evidence type="ECO:0000313" key="8">
    <source>
        <dbReference type="RefSeq" id="XP_013400846.1"/>
    </source>
</evidence>
<proteinExistence type="predicted"/>
<dbReference type="Proteomes" id="UP000085678">
    <property type="component" value="Unplaced"/>
</dbReference>
<dbReference type="PANTHER" id="PTHR10913:SF45">
    <property type="entry name" value="FOLLISTATIN, ISOFORM A-RELATED"/>
    <property type="match status" value="1"/>
</dbReference>
<dbReference type="PANTHER" id="PTHR10913">
    <property type="entry name" value="FOLLISTATIN-RELATED"/>
    <property type="match status" value="1"/>
</dbReference>
<organism evidence="7 8">
    <name type="scientific">Lingula anatina</name>
    <name type="common">Brachiopod</name>
    <name type="synonym">Lingula unguis</name>
    <dbReference type="NCBI Taxonomy" id="7574"/>
    <lineage>
        <taxon>Eukaryota</taxon>
        <taxon>Metazoa</taxon>
        <taxon>Spiralia</taxon>
        <taxon>Lophotrochozoa</taxon>
        <taxon>Brachiopoda</taxon>
        <taxon>Linguliformea</taxon>
        <taxon>Lingulata</taxon>
        <taxon>Lingulida</taxon>
        <taxon>Linguloidea</taxon>
        <taxon>Lingulidae</taxon>
        <taxon>Lingula</taxon>
    </lineage>
</organism>
<dbReference type="GeneID" id="106166745"/>
<reference evidence="8" key="1">
    <citation type="submission" date="2025-08" db="UniProtKB">
        <authorList>
            <consortium name="RefSeq"/>
        </authorList>
    </citation>
    <scope>IDENTIFICATION</scope>
    <source>
        <tissue evidence="8">Gonads</tissue>
    </source>
</reference>
<evidence type="ECO:0000256" key="3">
    <source>
        <dbReference type="ARBA" id="ARBA00023157"/>
    </source>
</evidence>
<feature type="domain" description="Kazal-like" evidence="6">
    <location>
        <begin position="335"/>
        <end position="390"/>
    </location>
</feature>
<dbReference type="InterPro" id="IPR050653">
    <property type="entry name" value="Prot_Inhib_GrowthFact_Antg"/>
</dbReference>
<dbReference type="RefSeq" id="XP_013400846.1">
    <property type="nucleotide sequence ID" value="XM_013545392.1"/>
</dbReference>
<gene>
    <name evidence="8" type="primary">LOC106166745</name>
</gene>
<keyword evidence="5" id="KW-0732">Signal</keyword>
<evidence type="ECO:0000256" key="2">
    <source>
        <dbReference type="ARBA" id="ARBA00022900"/>
    </source>
</evidence>
<feature type="domain" description="Kazal-like" evidence="6">
    <location>
        <begin position="410"/>
        <end position="465"/>
    </location>
</feature>
<name>A0A1S3ISD0_LINAN</name>
<dbReference type="InterPro" id="IPR002350">
    <property type="entry name" value="Kazal_dom"/>
</dbReference>
<dbReference type="OrthoDB" id="126772at2759"/>
<dbReference type="PROSITE" id="PS51465">
    <property type="entry name" value="KAZAL_2"/>
    <property type="match status" value="4"/>
</dbReference>
<dbReference type="InterPro" id="IPR036058">
    <property type="entry name" value="Kazal_dom_sf"/>
</dbReference>
<feature type="chain" id="PRO_5010219086" evidence="5">
    <location>
        <begin position="25"/>
        <end position="653"/>
    </location>
</feature>
<dbReference type="GO" id="GO:0030154">
    <property type="term" value="P:cell differentiation"/>
    <property type="evidence" value="ECO:0007669"/>
    <property type="project" value="TreeGrafter"/>
</dbReference>
<dbReference type="SMART" id="SM00280">
    <property type="entry name" value="KAZAL"/>
    <property type="match status" value="5"/>
</dbReference>
<dbReference type="GO" id="GO:0005576">
    <property type="term" value="C:extracellular region"/>
    <property type="evidence" value="ECO:0007669"/>
    <property type="project" value="TreeGrafter"/>
</dbReference>
<dbReference type="SUPFAM" id="SSF100895">
    <property type="entry name" value="Kazal-type serine protease inhibitors"/>
    <property type="match status" value="5"/>
</dbReference>
<keyword evidence="7" id="KW-1185">Reference proteome</keyword>
<accession>A0A1S3ISD0</accession>
<dbReference type="GO" id="GO:0004867">
    <property type="term" value="F:serine-type endopeptidase inhibitor activity"/>
    <property type="evidence" value="ECO:0007669"/>
    <property type="project" value="UniProtKB-KW"/>
</dbReference>
<feature type="domain" description="Kazal-like" evidence="6">
    <location>
        <begin position="264"/>
        <end position="319"/>
    </location>
</feature>
<feature type="signal peptide" evidence="5">
    <location>
        <begin position="1"/>
        <end position="24"/>
    </location>
</feature>
<evidence type="ECO:0000256" key="4">
    <source>
        <dbReference type="SAM" id="MobiDB-lite"/>
    </source>
</evidence>
<feature type="domain" description="Kazal-like" evidence="6">
    <location>
        <begin position="191"/>
        <end position="245"/>
    </location>
</feature>
<evidence type="ECO:0000256" key="1">
    <source>
        <dbReference type="ARBA" id="ARBA00022690"/>
    </source>
</evidence>
<sequence>MVKVQVQLAALLALCLAGERPAEGRAMWVLSGPRSAPPTSGNNGFKSGKPNEKSFAPQTMGSRYLPSPFGNMAPKPFGPKVNNGAGRKMPPMKPLTDICETLPDKCPVFPPEAPTICASDGKEYPSTCDLLKANCDSEDDVYRVPCKDEAPFFKPSVTLFGGKKPFTNGGPPPVSGGSPGFAPSVVTGFRPSVEIECGSLPECPLAKEGTPKLCASDGKTYTSQCELEKANCASDTKIWPVRCAGTAQSGGFGQPGPFPPPRWPASNDRCETLPEVCPDVPDGLPEICGSDGNTYSSPCELEKANCASDIKIRPVRCEGDDDAFPPGLLPPPLRPPMEDICDMLPEVCPEAPDRLPELCGSDGKTYSSPCEFQKAGCGSDVKIFLVPCEGSDPFKGRPPPPYPGDGFKPPFSEELCATLPESCPLAPEGAPEVCGSDGNKYESRCDLMKAVCASEGDIYPVPCDTDLPILQPRPRPRPMLRPMPRPFFLNGPPSVPGGDGPAIEILPEDKSPNAASRVTGGIIAPFGRIGQKSTLAGGPTGRFGFLPSAVQTLQNRPRGPAYGLASSGSQSSRQFPAGIFPSSAGGKYGLPKSMQGYGAGGNSAPKPQPRFGVPPGMGSKGIPLFGGPLGRMSALAKYGKPNVYGSPSAYESD</sequence>
<dbReference type="AlphaFoldDB" id="A0A1S3ISD0"/>
<feature type="region of interest" description="Disordered" evidence="4">
    <location>
        <begin position="33"/>
        <end position="57"/>
    </location>
</feature>
<dbReference type="CDD" id="cd00104">
    <property type="entry name" value="KAZAL_FS"/>
    <property type="match status" value="3"/>
</dbReference>
<evidence type="ECO:0000259" key="6">
    <source>
        <dbReference type="PROSITE" id="PS51465"/>
    </source>
</evidence>
<keyword evidence="1" id="KW-0646">Protease inhibitor</keyword>
<evidence type="ECO:0000313" key="7">
    <source>
        <dbReference type="Proteomes" id="UP000085678"/>
    </source>
</evidence>
<dbReference type="Gene3D" id="3.30.60.30">
    <property type="match status" value="5"/>
</dbReference>
<protein>
    <submittedName>
        <fullName evidence="8">Agrin isoform X2</fullName>
    </submittedName>
</protein>
<evidence type="ECO:0000256" key="5">
    <source>
        <dbReference type="SAM" id="SignalP"/>
    </source>
</evidence>
<dbReference type="Pfam" id="PF07648">
    <property type="entry name" value="Kazal_2"/>
    <property type="match status" value="5"/>
</dbReference>